<evidence type="ECO:0000256" key="3">
    <source>
        <dbReference type="ARBA" id="ARBA00022679"/>
    </source>
</evidence>
<evidence type="ECO:0000256" key="5">
    <source>
        <dbReference type="ARBA" id="ARBA00022694"/>
    </source>
</evidence>
<keyword evidence="5" id="KW-0819">tRNA processing</keyword>
<feature type="domain" description="tRNA/rRNA methyltransferase SpoU type" evidence="7">
    <location>
        <begin position="4"/>
        <end position="150"/>
    </location>
</feature>
<comment type="caution">
    <text evidence="8">The sequence shown here is derived from an EMBL/GenBank/DDBJ whole genome shotgun (WGS) entry which is preliminary data.</text>
</comment>
<reference evidence="9" key="1">
    <citation type="submission" date="2017-09" db="EMBL/GenBank/DDBJ databases">
        <title>Depth-based differentiation of microbial function through sediment-hosted aquifers and enrichment of novel symbionts in the deep terrestrial subsurface.</title>
        <authorList>
            <person name="Probst A.J."/>
            <person name="Ladd B."/>
            <person name="Jarett J.K."/>
            <person name="Geller-Mcgrath D.E."/>
            <person name="Sieber C.M.K."/>
            <person name="Emerson J.B."/>
            <person name="Anantharaman K."/>
            <person name="Thomas B.C."/>
            <person name="Malmstrom R."/>
            <person name="Stieglmeier M."/>
            <person name="Klingl A."/>
            <person name="Woyke T."/>
            <person name="Ryan C.M."/>
            <person name="Banfield J.F."/>
        </authorList>
    </citation>
    <scope>NUCLEOTIDE SEQUENCE [LARGE SCALE GENOMIC DNA]</scope>
</reference>
<name>A0A2M8LD48_9BACT</name>
<evidence type="ECO:0000259" key="7">
    <source>
        <dbReference type="Pfam" id="PF00588"/>
    </source>
</evidence>
<dbReference type="Proteomes" id="UP000228700">
    <property type="component" value="Unassembled WGS sequence"/>
</dbReference>
<keyword evidence="3 8" id="KW-0808">Transferase</keyword>
<protein>
    <submittedName>
        <fullName evidence="8">RNA methyltransferase</fullName>
    </submittedName>
</protein>
<dbReference type="InterPro" id="IPR033671">
    <property type="entry name" value="TrmH"/>
</dbReference>
<keyword evidence="1" id="KW-0820">tRNA-binding</keyword>
<evidence type="ECO:0000256" key="2">
    <source>
        <dbReference type="ARBA" id="ARBA00022603"/>
    </source>
</evidence>
<organism evidence="8 9">
    <name type="scientific">Candidatus Taylorbacteria bacterium CG10_big_fil_rev_8_21_14_0_10_41_48</name>
    <dbReference type="NCBI Taxonomy" id="1975024"/>
    <lineage>
        <taxon>Bacteria</taxon>
        <taxon>Candidatus Tayloriibacteriota</taxon>
    </lineage>
</organism>
<keyword evidence="6" id="KW-0694">RNA-binding</keyword>
<dbReference type="GO" id="GO:0000049">
    <property type="term" value="F:tRNA binding"/>
    <property type="evidence" value="ECO:0007669"/>
    <property type="project" value="UniProtKB-KW"/>
</dbReference>
<evidence type="ECO:0000256" key="6">
    <source>
        <dbReference type="ARBA" id="ARBA00022884"/>
    </source>
</evidence>
<evidence type="ECO:0000256" key="1">
    <source>
        <dbReference type="ARBA" id="ARBA00022555"/>
    </source>
</evidence>
<keyword evidence="4" id="KW-0949">S-adenosyl-L-methionine</keyword>
<keyword evidence="2 8" id="KW-0489">Methyltransferase</keyword>
<dbReference type="Gene3D" id="3.40.1280.10">
    <property type="match status" value="1"/>
</dbReference>
<dbReference type="GO" id="GO:0008173">
    <property type="term" value="F:RNA methyltransferase activity"/>
    <property type="evidence" value="ECO:0007669"/>
    <property type="project" value="InterPro"/>
</dbReference>
<sequence length="154" mass="17434">MKDIRILLHDIRSVYNVGAIFRTADAIGVSRIYLSGYTPGPLDRFNRVRKDFAKSALGSEKSVASEHIDHLEVLKQLKKEGFQILVIEQEKDSIDYKKVFLKQKILIIFGNEVLGVEKDVLKIADVVAEIPMKGKKESLNVSVSAGIVLYRWFD</sequence>
<dbReference type="InterPro" id="IPR029028">
    <property type="entry name" value="Alpha/beta_knot_MTases"/>
</dbReference>
<dbReference type="InterPro" id="IPR001537">
    <property type="entry name" value="SpoU_MeTrfase"/>
</dbReference>
<evidence type="ECO:0000256" key="4">
    <source>
        <dbReference type="ARBA" id="ARBA00022691"/>
    </source>
</evidence>
<evidence type="ECO:0000313" key="9">
    <source>
        <dbReference type="Proteomes" id="UP000228700"/>
    </source>
</evidence>
<dbReference type="SUPFAM" id="SSF75217">
    <property type="entry name" value="alpha/beta knot"/>
    <property type="match status" value="1"/>
</dbReference>
<proteinExistence type="predicted"/>
<dbReference type="PANTHER" id="PTHR43453">
    <property type="entry name" value="RRNA METHYLASE-LIKE"/>
    <property type="match status" value="1"/>
</dbReference>
<dbReference type="InterPro" id="IPR029026">
    <property type="entry name" value="tRNA_m1G_MTases_N"/>
</dbReference>
<dbReference type="EMBL" id="PFEQ01000001">
    <property type="protein sequence ID" value="PJE74553.1"/>
    <property type="molecule type" value="Genomic_DNA"/>
</dbReference>
<dbReference type="Pfam" id="PF00588">
    <property type="entry name" value="SpoU_methylase"/>
    <property type="match status" value="1"/>
</dbReference>
<gene>
    <name evidence="8" type="ORF">COV01_00775</name>
</gene>
<evidence type="ECO:0000313" key="8">
    <source>
        <dbReference type="EMBL" id="PJE74553.1"/>
    </source>
</evidence>
<dbReference type="GO" id="GO:0002938">
    <property type="term" value="P:tRNA guanine ribose methylation"/>
    <property type="evidence" value="ECO:0007669"/>
    <property type="project" value="TreeGrafter"/>
</dbReference>
<accession>A0A2M8LD48</accession>
<dbReference type="AlphaFoldDB" id="A0A2M8LD48"/>
<dbReference type="PANTHER" id="PTHR43453:SF1">
    <property type="entry name" value="TRNA_RRNA METHYLTRANSFERASE SPOU TYPE DOMAIN-CONTAINING PROTEIN"/>
    <property type="match status" value="1"/>
</dbReference>